<gene>
    <name evidence="2" type="ORF">SAMN05216490_3878</name>
</gene>
<dbReference type="InterPro" id="IPR014710">
    <property type="entry name" value="RmlC-like_jellyroll"/>
</dbReference>
<accession>A0A1H2B2X8</accession>
<feature type="domain" description="Cyclic nucleotide-binding" evidence="1">
    <location>
        <begin position="30"/>
        <end position="114"/>
    </location>
</feature>
<evidence type="ECO:0000313" key="2">
    <source>
        <dbReference type="EMBL" id="SDT52548.1"/>
    </source>
</evidence>
<evidence type="ECO:0000313" key="3">
    <source>
        <dbReference type="Proteomes" id="UP000199679"/>
    </source>
</evidence>
<dbReference type="RefSeq" id="WP_091376776.1">
    <property type="nucleotide sequence ID" value="NZ_LT629740.1"/>
</dbReference>
<organism evidence="2 3">
    <name type="scientific">Mucilaginibacter mallensis</name>
    <dbReference type="NCBI Taxonomy" id="652787"/>
    <lineage>
        <taxon>Bacteria</taxon>
        <taxon>Pseudomonadati</taxon>
        <taxon>Bacteroidota</taxon>
        <taxon>Sphingobacteriia</taxon>
        <taxon>Sphingobacteriales</taxon>
        <taxon>Sphingobacteriaceae</taxon>
        <taxon>Mucilaginibacter</taxon>
    </lineage>
</organism>
<dbReference type="OrthoDB" id="1092431at2"/>
<dbReference type="AlphaFoldDB" id="A0A1H2B2X8"/>
<sequence>MCDQLITHIRKFVQLSDDEAELISSKITLQELKKKAFVLTAGKQCKANYFVVKGCMRLYYINKKDVEQITQFALENWWITDYDSIDSKRPSHFYIQAVEDSEILVLDQHIEDELIAQIPAFCNYRRLILQKAFTAAQRRMEMNTNMTDEERYRNFSTRFPDFNQRVPQYMVASFLGVTPQFISRVRAKKG</sequence>
<dbReference type="InterPro" id="IPR000595">
    <property type="entry name" value="cNMP-bd_dom"/>
</dbReference>
<dbReference type="CDD" id="cd00038">
    <property type="entry name" value="CAP_ED"/>
    <property type="match status" value="1"/>
</dbReference>
<dbReference type="SUPFAM" id="SSF51206">
    <property type="entry name" value="cAMP-binding domain-like"/>
    <property type="match status" value="1"/>
</dbReference>
<reference evidence="2 3" key="1">
    <citation type="submission" date="2016-10" db="EMBL/GenBank/DDBJ databases">
        <authorList>
            <person name="de Groot N.N."/>
        </authorList>
    </citation>
    <scope>NUCLEOTIDE SEQUENCE [LARGE SCALE GENOMIC DNA]</scope>
    <source>
        <strain evidence="2 3">MP1X4</strain>
    </source>
</reference>
<keyword evidence="2" id="KW-0808">Transferase</keyword>
<dbReference type="GO" id="GO:0016301">
    <property type="term" value="F:kinase activity"/>
    <property type="evidence" value="ECO:0007669"/>
    <property type="project" value="UniProtKB-KW"/>
</dbReference>
<dbReference type="InterPro" id="IPR018490">
    <property type="entry name" value="cNMP-bd_dom_sf"/>
</dbReference>
<keyword evidence="3" id="KW-1185">Reference proteome</keyword>
<dbReference type="STRING" id="652787.SAMN05216490_3878"/>
<dbReference type="Proteomes" id="UP000199679">
    <property type="component" value="Chromosome I"/>
</dbReference>
<protein>
    <submittedName>
        <fullName evidence="2">cAMP-binding domain of CRP or a regulatory subunit of cAMP-dependent protein kinases</fullName>
    </submittedName>
</protein>
<dbReference type="Gene3D" id="2.60.120.10">
    <property type="entry name" value="Jelly Rolls"/>
    <property type="match status" value="1"/>
</dbReference>
<keyword evidence="2" id="KW-0418">Kinase</keyword>
<proteinExistence type="predicted"/>
<evidence type="ECO:0000259" key="1">
    <source>
        <dbReference type="Pfam" id="PF00027"/>
    </source>
</evidence>
<dbReference type="Pfam" id="PF00027">
    <property type="entry name" value="cNMP_binding"/>
    <property type="match status" value="1"/>
</dbReference>
<name>A0A1H2B2X8_MUCMA</name>
<dbReference type="EMBL" id="LT629740">
    <property type="protein sequence ID" value="SDT52548.1"/>
    <property type="molecule type" value="Genomic_DNA"/>
</dbReference>